<dbReference type="Gene3D" id="3.40.50.2300">
    <property type="match status" value="2"/>
</dbReference>
<accession>A0ABY5EA59</accession>
<dbReference type="Gene3D" id="1.10.287.130">
    <property type="match status" value="1"/>
</dbReference>
<protein>
    <recommendedName>
        <fullName evidence="2">histidine kinase</fullName>
        <ecNumber evidence="2">2.7.13.3</ecNumber>
    </recommendedName>
</protein>
<evidence type="ECO:0000256" key="4">
    <source>
        <dbReference type="PROSITE-ProRule" id="PRU00169"/>
    </source>
</evidence>
<dbReference type="InterPro" id="IPR036890">
    <property type="entry name" value="HATPase_C_sf"/>
</dbReference>
<dbReference type="Pfam" id="PF02518">
    <property type="entry name" value="HATPase_c"/>
    <property type="match status" value="1"/>
</dbReference>
<dbReference type="Pfam" id="PF00072">
    <property type="entry name" value="Response_reg"/>
    <property type="match status" value="2"/>
</dbReference>
<dbReference type="InterPro" id="IPR003594">
    <property type="entry name" value="HATPase_dom"/>
</dbReference>
<dbReference type="PROSITE" id="PS50110">
    <property type="entry name" value="RESPONSE_REGULATORY"/>
    <property type="match status" value="2"/>
</dbReference>
<proteinExistence type="predicted"/>
<dbReference type="SMART" id="SM00448">
    <property type="entry name" value="REC"/>
    <property type="match status" value="2"/>
</dbReference>
<evidence type="ECO:0000256" key="1">
    <source>
        <dbReference type="ARBA" id="ARBA00000085"/>
    </source>
</evidence>
<dbReference type="InterPro" id="IPR001789">
    <property type="entry name" value="Sig_transdc_resp-reg_receiver"/>
</dbReference>
<name>A0ABY5EA59_9BACT</name>
<dbReference type="InterPro" id="IPR004358">
    <property type="entry name" value="Sig_transdc_His_kin-like_C"/>
</dbReference>
<dbReference type="RefSeq" id="WP_254577850.1">
    <property type="nucleotide sequence ID" value="NZ_CP100595.1"/>
</dbReference>
<feature type="domain" description="Response regulatory" evidence="6">
    <location>
        <begin position="150"/>
        <end position="266"/>
    </location>
</feature>
<comment type="catalytic activity">
    <reaction evidence="1">
        <text>ATP + protein L-histidine = ADP + protein N-phospho-L-histidine.</text>
        <dbReference type="EC" id="2.7.13.3"/>
    </reaction>
</comment>
<sequence length="512" mass="57677">MNSKPRVLIVDDVSSNIHLLMNILKDDYTLIAATNGEKAISLTNMDPQPDIILLDVVMPDMDGYEVCRRLKQNKQTAHIPIVFVTSLNSTEQQEEAINVGAIDFITKPLSRNIVLHKVKTYINLNSLNDKKDSISIRKLKDTNTKIIKPSILVVDDTPENIQVMIQVLKNEYIVTVATSGAKALEILSNGLSPDLILLDVVMPKMNGYEFCELINLDDKYKHIPIIFVTILEHEKDIVKGFELGAVDYVVKPIEPIVLKARINTHLKLKGYSDKLIEDIRVKEDLIINQSKLALLGEMFENVTHQWKQPLSSINVTTTGIKIQKDYNQLDDEKLLNGLNTIENAVKYLSDTVDDFGNFLINDSKKYEFNIEVLISRTLNLLSPKLADYSIIVENNVENVLLINYENDLMQVLMNIILNALDKLVNVKGNRKIIIDSTHNENSITIRVQDNAGGVNPENIDCIFDKYFTTKSKKEGRGLGLFISKKIVEDRLSGEINVSNISDGACFEIVLSI</sequence>
<feature type="modified residue" description="4-aspartylphosphate" evidence="4">
    <location>
        <position position="199"/>
    </location>
</feature>
<evidence type="ECO:0000256" key="3">
    <source>
        <dbReference type="ARBA" id="ARBA00022553"/>
    </source>
</evidence>
<organism evidence="7 8">
    <name type="scientific">Arcobacter roscoffensis</name>
    <dbReference type="NCBI Taxonomy" id="2961520"/>
    <lineage>
        <taxon>Bacteria</taxon>
        <taxon>Pseudomonadati</taxon>
        <taxon>Campylobacterota</taxon>
        <taxon>Epsilonproteobacteria</taxon>
        <taxon>Campylobacterales</taxon>
        <taxon>Arcobacteraceae</taxon>
        <taxon>Arcobacter</taxon>
    </lineage>
</organism>
<dbReference type="SMART" id="SM00387">
    <property type="entry name" value="HATPase_c"/>
    <property type="match status" value="1"/>
</dbReference>
<evidence type="ECO:0000256" key="2">
    <source>
        <dbReference type="ARBA" id="ARBA00012438"/>
    </source>
</evidence>
<gene>
    <name evidence="7" type="ORF">NJU99_06165</name>
</gene>
<dbReference type="InterPro" id="IPR005467">
    <property type="entry name" value="His_kinase_dom"/>
</dbReference>
<dbReference type="PROSITE" id="PS50109">
    <property type="entry name" value="HIS_KIN"/>
    <property type="match status" value="1"/>
</dbReference>
<dbReference type="InterPro" id="IPR036097">
    <property type="entry name" value="HisK_dim/P_sf"/>
</dbReference>
<dbReference type="SUPFAM" id="SSF47384">
    <property type="entry name" value="Homodimeric domain of signal transducing histidine kinase"/>
    <property type="match status" value="1"/>
</dbReference>
<keyword evidence="8" id="KW-1185">Reference proteome</keyword>
<dbReference type="PANTHER" id="PTHR43547">
    <property type="entry name" value="TWO-COMPONENT HISTIDINE KINASE"/>
    <property type="match status" value="1"/>
</dbReference>
<dbReference type="PANTHER" id="PTHR43547:SF2">
    <property type="entry name" value="HYBRID SIGNAL TRANSDUCTION HISTIDINE KINASE C"/>
    <property type="match status" value="1"/>
</dbReference>
<keyword evidence="3 4" id="KW-0597">Phosphoprotein</keyword>
<dbReference type="Proteomes" id="UP001060012">
    <property type="component" value="Chromosome"/>
</dbReference>
<dbReference type="SUPFAM" id="SSF55874">
    <property type="entry name" value="ATPase domain of HSP90 chaperone/DNA topoisomerase II/histidine kinase"/>
    <property type="match status" value="1"/>
</dbReference>
<feature type="domain" description="Histidine kinase" evidence="5">
    <location>
        <begin position="301"/>
        <end position="512"/>
    </location>
</feature>
<reference evidence="7" key="1">
    <citation type="submission" date="2022-07" db="EMBL/GenBank/DDBJ databases">
        <title>Arcobacter roscoffensis sp. nov., a marine bacterium isolated from coastal seawater collected from Roscoff, France.</title>
        <authorList>
            <person name="Pascual J."/>
            <person name="Lepeaux C."/>
            <person name="Methner A."/>
            <person name="Overmann J."/>
        </authorList>
    </citation>
    <scope>NUCLEOTIDE SEQUENCE</scope>
    <source>
        <strain evidence="7">ARW1-2F2</strain>
    </source>
</reference>
<evidence type="ECO:0000313" key="8">
    <source>
        <dbReference type="Proteomes" id="UP001060012"/>
    </source>
</evidence>
<evidence type="ECO:0000313" key="7">
    <source>
        <dbReference type="EMBL" id="UTJ07676.1"/>
    </source>
</evidence>
<dbReference type="Gene3D" id="3.30.565.10">
    <property type="entry name" value="Histidine kinase-like ATPase, C-terminal domain"/>
    <property type="match status" value="1"/>
</dbReference>
<feature type="domain" description="Response regulatory" evidence="6">
    <location>
        <begin position="6"/>
        <end position="122"/>
    </location>
</feature>
<dbReference type="EC" id="2.7.13.3" evidence="2"/>
<evidence type="ECO:0000259" key="6">
    <source>
        <dbReference type="PROSITE" id="PS50110"/>
    </source>
</evidence>
<dbReference type="PRINTS" id="PR00344">
    <property type="entry name" value="BCTRLSENSOR"/>
</dbReference>
<feature type="modified residue" description="4-aspartylphosphate" evidence="4">
    <location>
        <position position="55"/>
    </location>
</feature>
<evidence type="ECO:0000259" key="5">
    <source>
        <dbReference type="PROSITE" id="PS50109"/>
    </source>
</evidence>
<dbReference type="InterPro" id="IPR011006">
    <property type="entry name" value="CheY-like_superfamily"/>
</dbReference>
<dbReference type="EMBL" id="CP100595">
    <property type="protein sequence ID" value="UTJ07676.1"/>
    <property type="molecule type" value="Genomic_DNA"/>
</dbReference>
<dbReference type="SUPFAM" id="SSF52172">
    <property type="entry name" value="CheY-like"/>
    <property type="match status" value="2"/>
</dbReference>